<feature type="transmembrane region" description="Helical" evidence="1">
    <location>
        <begin position="216"/>
        <end position="237"/>
    </location>
</feature>
<feature type="transmembrane region" description="Helical" evidence="1">
    <location>
        <begin position="166"/>
        <end position="184"/>
    </location>
</feature>
<feature type="transmembrane region" description="Helical" evidence="1">
    <location>
        <begin position="132"/>
        <end position="154"/>
    </location>
</feature>
<protein>
    <submittedName>
        <fullName evidence="2">Uncharacterized protein</fullName>
    </submittedName>
</protein>
<name>A0AAD7BQQ7_9AGAR</name>
<dbReference type="Proteomes" id="UP001221142">
    <property type="component" value="Unassembled WGS sequence"/>
</dbReference>
<organism evidence="2 3">
    <name type="scientific">Roridomyces roridus</name>
    <dbReference type="NCBI Taxonomy" id="1738132"/>
    <lineage>
        <taxon>Eukaryota</taxon>
        <taxon>Fungi</taxon>
        <taxon>Dikarya</taxon>
        <taxon>Basidiomycota</taxon>
        <taxon>Agaricomycotina</taxon>
        <taxon>Agaricomycetes</taxon>
        <taxon>Agaricomycetidae</taxon>
        <taxon>Agaricales</taxon>
        <taxon>Marasmiineae</taxon>
        <taxon>Mycenaceae</taxon>
        <taxon>Roridomyces</taxon>
    </lineage>
</organism>
<sequence>METQENLRGLWEPNSWGEGPAVASAEAVSTKFLFSANSPPRLATTPARADCQGPVLNPWLRHSSCRNVPVAKNCSVVSHLVENSNHVGSAAEFLLLAWAYWLHVAIWLASVQHGNIWTESAFDFCFTDVSPLQFNVLFSASIFFCIALNLMLVLVFNVNGRRMEKYYIIGSVVLSGACIGSAYASGRLGLDTAHHLCWFNNEDKDKMLRWVIATEMVWMLLLSAAELVVFFVVIGFLRTFIFDCTGTVARHSVDSESQTGSSTQWTIVTLRGIILRIGKPLRLLKEQAEGVPSFIRALQARRPTSQQTTQVPSSLCLSTFVDFSIQSTHGAESDLLGIGSEVENSSFNPAESMVGVKKVESMEGVAEPVAGPSLAAQWDVARQI</sequence>
<keyword evidence="1" id="KW-0812">Transmembrane</keyword>
<keyword evidence="3" id="KW-1185">Reference proteome</keyword>
<keyword evidence="1" id="KW-0472">Membrane</keyword>
<evidence type="ECO:0000313" key="2">
    <source>
        <dbReference type="EMBL" id="KAJ7627332.1"/>
    </source>
</evidence>
<proteinExistence type="predicted"/>
<reference evidence="2" key="1">
    <citation type="submission" date="2023-03" db="EMBL/GenBank/DDBJ databases">
        <title>Massive genome expansion in bonnet fungi (Mycena s.s.) driven by repeated elements and novel gene families across ecological guilds.</title>
        <authorList>
            <consortium name="Lawrence Berkeley National Laboratory"/>
            <person name="Harder C.B."/>
            <person name="Miyauchi S."/>
            <person name="Viragh M."/>
            <person name="Kuo A."/>
            <person name="Thoen E."/>
            <person name="Andreopoulos B."/>
            <person name="Lu D."/>
            <person name="Skrede I."/>
            <person name="Drula E."/>
            <person name="Henrissat B."/>
            <person name="Morin E."/>
            <person name="Kohler A."/>
            <person name="Barry K."/>
            <person name="LaButti K."/>
            <person name="Morin E."/>
            <person name="Salamov A."/>
            <person name="Lipzen A."/>
            <person name="Mereny Z."/>
            <person name="Hegedus B."/>
            <person name="Baldrian P."/>
            <person name="Stursova M."/>
            <person name="Weitz H."/>
            <person name="Taylor A."/>
            <person name="Grigoriev I.V."/>
            <person name="Nagy L.G."/>
            <person name="Martin F."/>
            <person name="Kauserud H."/>
        </authorList>
    </citation>
    <scope>NUCLEOTIDE SEQUENCE</scope>
    <source>
        <strain evidence="2">9284</strain>
    </source>
</reference>
<accession>A0AAD7BQQ7</accession>
<dbReference type="AlphaFoldDB" id="A0AAD7BQQ7"/>
<evidence type="ECO:0000313" key="3">
    <source>
        <dbReference type="Proteomes" id="UP001221142"/>
    </source>
</evidence>
<evidence type="ECO:0000256" key="1">
    <source>
        <dbReference type="SAM" id="Phobius"/>
    </source>
</evidence>
<gene>
    <name evidence="2" type="ORF">FB45DRAFT_1004810</name>
</gene>
<comment type="caution">
    <text evidence="2">The sequence shown here is derived from an EMBL/GenBank/DDBJ whole genome shotgun (WGS) entry which is preliminary data.</text>
</comment>
<dbReference type="EMBL" id="JARKIF010000011">
    <property type="protein sequence ID" value="KAJ7627332.1"/>
    <property type="molecule type" value="Genomic_DNA"/>
</dbReference>
<keyword evidence="1" id="KW-1133">Transmembrane helix</keyword>
<feature type="transmembrane region" description="Helical" evidence="1">
    <location>
        <begin position="93"/>
        <end position="112"/>
    </location>
</feature>